<evidence type="ECO:0000313" key="5">
    <source>
        <dbReference type="Proteomes" id="UP000078454"/>
    </source>
</evidence>
<protein>
    <recommendedName>
        <fullName evidence="6">Right handed beta helix domain-containing protein</fullName>
    </recommendedName>
</protein>
<sequence>MRSQFVVRFLTICIFLLVSLFVYKGSTVQAAIQATYYASPTGSGTICSLASPCSLSGVRDKVRTVSTSMTGDIQVFLRGGTYTLSTPLTLDYRDSGSNSYRIIWTNYNSEMPVLTGGQSLTGGWTIHDAAANIYKKTGVTAEFRQLYMNDVPATRARKPNVTSPDTFASYYDTISADITNKQYKINLAEISNWADFNQVEMVVQPHWYHNRLRLSSFTTDTNYAYVRFLSPDQDHAFDKSAPNYASNAYYFENAYEFLDAPGEWYLQTGTDTLYYKPLSGQNMSTIPVTIPGPDVLMNVVGTAAAPVHHLTVSGLNFTYAGWKSPGSNGVVMTQGANPLSGPVVPGALQITYANELRVINNTFRHLGGTALKLGNGLKDSQIVGNIIEDVAANGIELKSPKNASRDDLTERVLIGNNTITRVGQHYTNGIGIVGYFLNGVVIEHNDISYTPYMGIQVGGQGGCNCSTGMANNRIQYNDIHHVMQVHDDGGAIYLLGRQPGTYVFENYVHDIAKSSYAMSSPVAGLYLDNYSEFITVQHNVLASIQTTTGAYLTYEQTGIGAMNNQWVNNSTQDVSVINQAGTALSYVEPMLVRLDANFNGEATGSAPTGWSITNGNGSVTTAEIPSATDKSVLIAKAVSTTSSMANKTLATSVSGIISVKANIRAEQTSAWKMAPYIVDSSGVQAVSVGFDGGYIKTYNGSTLTAVQPFTAGTWYELQVVMDTNTDLFDLYVDGIRLVTDASFRNPVTHIRTISFGIGTGHIGSFYLDNVQVFAP</sequence>
<proteinExistence type="predicted"/>
<name>A0A198A4M4_9BACL</name>
<dbReference type="InterPro" id="IPR048482">
    <property type="entry name" value="GH141_ins"/>
</dbReference>
<dbReference type="InterPro" id="IPR012334">
    <property type="entry name" value="Pectin_lyas_fold"/>
</dbReference>
<dbReference type="InterPro" id="IPR039448">
    <property type="entry name" value="Beta_helix"/>
</dbReference>
<evidence type="ECO:0008006" key="6">
    <source>
        <dbReference type="Google" id="ProtNLM"/>
    </source>
</evidence>
<evidence type="ECO:0000259" key="1">
    <source>
        <dbReference type="Pfam" id="PF13229"/>
    </source>
</evidence>
<evidence type="ECO:0000259" key="3">
    <source>
        <dbReference type="Pfam" id="PF22585"/>
    </source>
</evidence>
<dbReference type="InterPro" id="IPR054490">
    <property type="entry name" value="BT_1020-like_b-sandwich_1"/>
</dbReference>
<feature type="domain" description="BT-1020-like structural beta-sandwich" evidence="3">
    <location>
        <begin position="657"/>
        <end position="759"/>
    </location>
</feature>
<gene>
    <name evidence="4" type="ORF">A8708_20755</name>
</gene>
<dbReference type="AlphaFoldDB" id="A0A198A4M4"/>
<organism evidence="4 5">
    <name type="scientific">Paenibacillus oryzisoli</name>
    <dbReference type="NCBI Taxonomy" id="1850517"/>
    <lineage>
        <taxon>Bacteria</taxon>
        <taxon>Bacillati</taxon>
        <taxon>Bacillota</taxon>
        <taxon>Bacilli</taxon>
        <taxon>Bacillales</taxon>
        <taxon>Paenibacillaceae</taxon>
        <taxon>Paenibacillus</taxon>
    </lineage>
</organism>
<reference evidence="4 5" key="1">
    <citation type="submission" date="2016-05" db="EMBL/GenBank/DDBJ databases">
        <title>Paenibacillus sp. 1ZS3-15 nov., isolated from the rhizosphere soil.</title>
        <authorList>
            <person name="Zhang X.X."/>
            <person name="Zhang J."/>
        </authorList>
    </citation>
    <scope>NUCLEOTIDE SEQUENCE [LARGE SCALE GENOMIC DNA]</scope>
    <source>
        <strain evidence="4 5">1ZS3-15</strain>
    </source>
</reference>
<accession>A0A198A4M4</accession>
<dbReference type="SUPFAM" id="SSF49899">
    <property type="entry name" value="Concanavalin A-like lectins/glucanases"/>
    <property type="match status" value="1"/>
</dbReference>
<dbReference type="Proteomes" id="UP000078454">
    <property type="component" value="Unassembled WGS sequence"/>
</dbReference>
<dbReference type="InterPro" id="IPR013320">
    <property type="entry name" value="ConA-like_dom_sf"/>
</dbReference>
<keyword evidence="5" id="KW-1185">Reference proteome</keyword>
<dbReference type="PANTHER" id="PTHR36453">
    <property type="entry name" value="SECRETED PROTEIN-RELATED"/>
    <property type="match status" value="1"/>
</dbReference>
<dbReference type="RefSeq" id="WP_068667496.1">
    <property type="nucleotide sequence ID" value="NZ_LYPB01000076.1"/>
</dbReference>
<dbReference type="InterPro" id="IPR011050">
    <property type="entry name" value="Pectin_lyase_fold/virulence"/>
</dbReference>
<dbReference type="SUPFAM" id="SSF51126">
    <property type="entry name" value="Pectin lyase-like"/>
    <property type="match status" value="1"/>
</dbReference>
<evidence type="ECO:0000259" key="2">
    <source>
        <dbReference type="Pfam" id="PF21231"/>
    </source>
</evidence>
<dbReference type="Gene3D" id="2.60.120.200">
    <property type="match status" value="1"/>
</dbReference>
<dbReference type="OrthoDB" id="9808066at2"/>
<dbReference type="Pfam" id="PF22585">
    <property type="entry name" value="Sialidase-like_CBM"/>
    <property type="match status" value="1"/>
</dbReference>
<dbReference type="InterPro" id="IPR006626">
    <property type="entry name" value="PbH1"/>
</dbReference>
<dbReference type="Pfam" id="PF13229">
    <property type="entry name" value="Beta_helix"/>
    <property type="match status" value="1"/>
</dbReference>
<dbReference type="Gene3D" id="2.160.20.10">
    <property type="entry name" value="Single-stranded right-handed beta-helix, Pectin lyase-like"/>
    <property type="match status" value="1"/>
</dbReference>
<dbReference type="SMART" id="SM00710">
    <property type="entry name" value="PbH1"/>
    <property type="match status" value="6"/>
</dbReference>
<comment type="caution">
    <text evidence="4">The sequence shown here is derived from an EMBL/GenBank/DDBJ whole genome shotgun (WGS) entry which is preliminary data.</text>
</comment>
<dbReference type="PANTHER" id="PTHR36453:SF1">
    <property type="entry name" value="RIGHT HANDED BETA HELIX DOMAIN-CONTAINING PROTEIN"/>
    <property type="match status" value="1"/>
</dbReference>
<feature type="domain" description="Right handed beta helix" evidence="1">
    <location>
        <begin position="348"/>
        <end position="512"/>
    </location>
</feature>
<feature type="domain" description="GH141-like insertion" evidence="2">
    <location>
        <begin position="132"/>
        <end position="277"/>
    </location>
</feature>
<dbReference type="STRING" id="1850517.A8708_20755"/>
<evidence type="ECO:0000313" key="4">
    <source>
        <dbReference type="EMBL" id="OAS16439.1"/>
    </source>
</evidence>
<dbReference type="Pfam" id="PF21231">
    <property type="entry name" value="GH141_M"/>
    <property type="match status" value="1"/>
</dbReference>
<dbReference type="EMBL" id="LYPB01000076">
    <property type="protein sequence ID" value="OAS16439.1"/>
    <property type="molecule type" value="Genomic_DNA"/>
</dbReference>